<keyword evidence="1" id="KW-0732">Signal</keyword>
<gene>
    <name evidence="2" type="ORF">ESA94_10855</name>
</gene>
<keyword evidence="3" id="KW-1185">Reference proteome</keyword>
<dbReference type="OrthoDB" id="9891823at2"/>
<evidence type="ECO:0000313" key="3">
    <source>
        <dbReference type="Proteomes" id="UP000290204"/>
    </source>
</evidence>
<dbReference type="NCBIfam" id="TIGR01409">
    <property type="entry name" value="TAT_signal_seq"/>
    <property type="match status" value="1"/>
</dbReference>
<comment type="caution">
    <text evidence="2">The sequence shown here is derived from an EMBL/GenBank/DDBJ whole genome shotgun (WGS) entry which is preliminary data.</text>
</comment>
<protein>
    <submittedName>
        <fullName evidence="2">Twin-arginine translocation signal domain-containing protein</fullName>
    </submittedName>
</protein>
<dbReference type="EMBL" id="SDHW01000002">
    <property type="protein sequence ID" value="RXK60946.1"/>
    <property type="molecule type" value="Genomic_DNA"/>
</dbReference>
<accession>A0A4Q1CJY9</accession>
<dbReference type="Proteomes" id="UP000290204">
    <property type="component" value="Unassembled WGS sequence"/>
</dbReference>
<dbReference type="PROSITE" id="PS51318">
    <property type="entry name" value="TAT"/>
    <property type="match status" value="1"/>
</dbReference>
<feature type="signal peptide" evidence="1">
    <location>
        <begin position="1"/>
        <end position="25"/>
    </location>
</feature>
<feature type="chain" id="PRO_5020736464" evidence="1">
    <location>
        <begin position="26"/>
        <end position="185"/>
    </location>
</feature>
<dbReference type="RefSeq" id="WP_129130907.1">
    <property type="nucleotide sequence ID" value="NZ_SDHW01000002.1"/>
</dbReference>
<evidence type="ECO:0000256" key="1">
    <source>
        <dbReference type="SAM" id="SignalP"/>
    </source>
</evidence>
<proteinExistence type="predicted"/>
<organism evidence="2 3">
    <name type="scientific">Lacibacter luteus</name>
    <dbReference type="NCBI Taxonomy" id="2508719"/>
    <lineage>
        <taxon>Bacteria</taxon>
        <taxon>Pseudomonadati</taxon>
        <taxon>Bacteroidota</taxon>
        <taxon>Chitinophagia</taxon>
        <taxon>Chitinophagales</taxon>
        <taxon>Chitinophagaceae</taxon>
        <taxon>Lacibacter</taxon>
    </lineage>
</organism>
<evidence type="ECO:0000313" key="2">
    <source>
        <dbReference type="EMBL" id="RXK60946.1"/>
    </source>
</evidence>
<sequence length="185" mass="20981">MNVSNNSRRSFLTNAAILTAGLAIASPVQLFAKPVSSTNLNESWKTFCKMYNAVRLQQTGDLKDEAVNRIAKGHVAVEGEYVHFQQEQLVARPIWIYWGEKKSTPDDVIVTFFSTKSAPEKLFRLNRYELEGLLQLAKQNNQVNLVLLLKEDTINRLKKNNKQSQLIVKAKVNNNKRVTVESSFA</sequence>
<dbReference type="AlphaFoldDB" id="A0A4Q1CJY9"/>
<name>A0A4Q1CJY9_9BACT</name>
<dbReference type="InterPro" id="IPR019546">
    <property type="entry name" value="TAT_signal_bac_arc"/>
</dbReference>
<reference evidence="2 3" key="1">
    <citation type="submission" date="2019-01" db="EMBL/GenBank/DDBJ databases">
        <title>Lacibacter sp. strain TTM-7.</title>
        <authorList>
            <person name="Chen W.-M."/>
        </authorList>
    </citation>
    <scope>NUCLEOTIDE SEQUENCE [LARGE SCALE GENOMIC DNA]</scope>
    <source>
        <strain evidence="2 3">TTM-7</strain>
    </source>
</reference>
<dbReference type="InterPro" id="IPR006311">
    <property type="entry name" value="TAT_signal"/>
</dbReference>